<reference evidence="2" key="1">
    <citation type="submission" date="2020-06" db="EMBL/GenBank/DDBJ databases">
        <authorList>
            <consortium name="Plant Systems Biology data submission"/>
        </authorList>
    </citation>
    <scope>NUCLEOTIDE SEQUENCE</scope>
    <source>
        <strain evidence="2">D6</strain>
    </source>
</reference>
<evidence type="ECO:0000256" key="1">
    <source>
        <dbReference type="SAM" id="MobiDB-lite"/>
    </source>
</evidence>
<comment type="caution">
    <text evidence="2">The sequence shown here is derived from an EMBL/GenBank/DDBJ whole genome shotgun (WGS) entry which is preliminary data.</text>
</comment>
<organism evidence="2 3">
    <name type="scientific">Seminavis robusta</name>
    <dbReference type="NCBI Taxonomy" id="568900"/>
    <lineage>
        <taxon>Eukaryota</taxon>
        <taxon>Sar</taxon>
        <taxon>Stramenopiles</taxon>
        <taxon>Ochrophyta</taxon>
        <taxon>Bacillariophyta</taxon>
        <taxon>Bacillariophyceae</taxon>
        <taxon>Bacillariophycidae</taxon>
        <taxon>Naviculales</taxon>
        <taxon>Naviculaceae</taxon>
        <taxon>Seminavis</taxon>
    </lineage>
</organism>
<dbReference type="OrthoDB" id="55851at2759"/>
<dbReference type="Proteomes" id="UP001153069">
    <property type="component" value="Unassembled WGS sequence"/>
</dbReference>
<evidence type="ECO:0000313" key="2">
    <source>
        <dbReference type="EMBL" id="CAB9505158.1"/>
    </source>
</evidence>
<keyword evidence="3" id="KW-1185">Reference proteome</keyword>
<sequence>MRHKAGQWRMTDDASREDGSEAFVKNGREAIIGRLRKAAEWLDQEEDRNKLISSTLALAKTNQEILQRCLPHKLPRQQQQQQQPNPTTATNQVEFYRLGFEVVEVTTTKPVYSYTNPLLQGSPMLKFQTKSEVARRAFTISQKLSTVLNDIIPIPQATTANQQVLPDYENYLSRAILLQDDILILFLLVLKEHLKAIQVSLGEIESWLLEPMHIVQFLNDQFGTQLQLSELQPHPMDTHNNNHNNHQTNIQPGEDDCSTCSKCFHVYVRQQQHPYNAFPQASGGGRRRRSVLQRTWGGDFDLFAHSYNTSSDSYLFPDGTLQYNEADKCPFCGQTTAIASEDNNGNSNNNVIPLKSVSMSDGDITKSFRVSEESDREKLKKFLDFVNA</sequence>
<gene>
    <name evidence="2" type="ORF">SEMRO_220_G090810.1</name>
</gene>
<feature type="region of interest" description="Disordered" evidence="1">
    <location>
        <begin position="1"/>
        <end position="20"/>
    </location>
</feature>
<feature type="compositionally biased region" description="Basic and acidic residues" evidence="1">
    <location>
        <begin position="10"/>
        <end position="19"/>
    </location>
</feature>
<accession>A0A9N8DLH2</accession>
<evidence type="ECO:0000313" key="3">
    <source>
        <dbReference type="Proteomes" id="UP001153069"/>
    </source>
</evidence>
<proteinExistence type="predicted"/>
<dbReference type="EMBL" id="CAICTM010000219">
    <property type="protein sequence ID" value="CAB9505158.1"/>
    <property type="molecule type" value="Genomic_DNA"/>
</dbReference>
<protein>
    <submittedName>
        <fullName evidence="2">Uncharacterized protein</fullName>
    </submittedName>
</protein>
<dbReference type="AlphaFoldDB" id="A0A9N8DLH2"/>
<name>A0A9N8DLH2_9STRA</name>